<protein>
    <submittedName>
        <fullName evidence="2">Uncharacterized protein</fullName>
    </submittedName>
</protein>
<reference evidence="2 3" key="1">
    <citation type="submission" date="2019-01" db="EMBL/GenBank/DDBJ databases">
        <authorList>
            <person name="Ferrante I. M."/>
        </authorList>
    </citation>
    <scope>NUCLEOTIDE SEQUENCE [LARGE SCALE GENOMIC DNA]</scope>
    <source>
        <strain evidence="2 3">B856</strain>
    </source>
</reference>
<accession>A0A448YW48</accession>
<dbReference type="AlphaFoldDB" id="A0A448YW48"/>
<feature type="compositionally biased region" description="Acidic residues" evidence="1">
    <location>
        <begin position="54"/>
        <end position="69"/>
    </location>
</feature>
<keyword evidence="3" id="KW-1185">Reference proteome</keyword>
<name>A0A448YW48_9STRA</name>
<gene>
    <name evidence="2" type="ORF">PSNMU_V1.4_AUG-EV-PASAV3_0007390</name>
</gene>
<evidence type="ECO:0000256" key="1">
    <source>
        <dbReference type="SAM" id="MobiDB-lite"/>
    </source>
</evidence>
<dbReference type="OrthoDB" id="72892at2759"/>
<feature type="region of interest" description="Disordered" evidence="1">
    <location>
        <begin position="47"/>
        <end position="80"/>
    </location>
</feature>
<evidence type="ECO:0000313" key="3">
    <source>
        <dbReference type="Proteomes" id="UP000291116"/>
    </source>
</evidence>
<dbReference type="EMBL" id="CAACVS010000017">
    <property type="protein sequence ID" value="VEU34047.1"/>
    <property type="molecule type" value="Genomic_DNA"/>
</dbReference>
<proteinExistence type="predicted"/>
<sequence>MASSDGVLRASEFAATLNGDNHQAILKVLREFARAVRREREIALSLSDDSVGGSDDDDWSDDEMEDACTDEPPAKKLKKSEEWKADTAAYHVPFVGTAIARGERAEVVKGEWPTGLVKAYLERSPLALELLNDDLAPDGQIHRGLLKKKKSKLSRAISKAHQLAIAELLTVAIPMPKLQEVDSDGTEDHIVGSNPSVSFLQGFTKRHLPQVFNVLNEETERGRGKPGTVGGCDLLVAPALKVLKHYSMISTSNARLVARYLDESLLEGVLRVCLRPLQANKETKSISKAPRTEAILLATSLLQAQDAAVNTYICTGGNKERKVKPGILFLALREGLAVSSVVKTNDEKYMDAAIDMLEKVRVSLFSRASVTNARLRFNLMARDPLQHLCRLSLHAPPLAKNSSFVQVLDAKDNEDDELESSLEDLGVEARRLLFPLLSDSVVSPFLPNFGADQIARSMIRLLESQKAGVELRRFLLYCTKQNPTLITELFTMLAMPDAKNSFAFVSRASFITLLLSQGPSARICLSSKIGGRPILVDDVLPVLFPMKLKGQFFAKSLNNGNHLVRLECFKMIIVILNRFQSLREEGTTMYKWDKRFIERLREATFQWLPDLQILLSLRSRFDGISSYKCGAILSDHLFRIIEDT</sequence>
<evidence type="ECO:0000313" key="2">
    <source>
        <dbReference type="EMBL" id="VEU34047.1"/>
    </source>
</evidence>
<dbReference type="Proteomes" id="UP000291116">
    <property type="component" value="Unassembled WGS sequence"/>
</dbReference>
<organism evidence="2 3">
    <name type="scientific">Pseudo-nitzschia multistriata</name>
    <dbReference type="NCBI Taxonomy" id="183589"/>
    <lineage>
        <taxon>Eukaryota</taxon>
        <taxon>Sar</taxon>
        <taxon>Stramenopiles</taxon>
        <taxon>Ochrophyta</taxon>
        <taxon>Bacillariophyta</taxon>
        <taxon>Bacillariophyceae</taxon>
        <taxon>Bacillariophycidae</taxon>
        <taxon>Bacillariales</taxon>
        <taxon>Bacillariaceae</taxon>
        <taxon>Pseudo-nitzschia</taxon>
    </lineage>
</organism>